<name>A0A0E9VSL6_ANGAN</name>
<accession>A0A0E9VSL6</accession>
<proteinExistence type="predicted"/>
<reference evidence="1" key="2">
    <citation type="journal article" date="2015" name="Fish Shellfish Immunol.">
        <title>Early steps in the European eel (Anguilla anguilla)-Vibrio vulnificus interaction in the gills: Role of the RtxA13 toxin.</title>
        <authorList>
            <person name="Callol A."/>
            <person name="Pajuelo D."/>
            <person name="Ebbesson L."/>
            <person name="Teles M."/>
            <person name="MacKenzie S."/>
            <person name="Amaro C."/>
        </authorList>
    </citation>
    <scope>NUCLEOTIDE SEQUENCE</scope>
</reference>
<protein>
    <submittedName>
        <fullName evidence="1">Uncharacterized protein</fullName>
    </submittedName>
</protein>
<reference evidence="1" key="1">
    <citation type="submission" date="2014-11" db="EMBL/GenBank/DDBJ databases">
        <authorList>
            <person name="Amaro Gonzalez C."/>
        </authorList>
    </citation>
    <scope>NUCLEOTIDE SEQUENCE</scope>
</reference>
<sequence>MSSKRSLLCILRFSISSLSAVVKSEETGEDKDRNVHGDITVIIIIVVIIIIN</sequence>
<dbReference type="AlphaFoldDB" id="A0A0E9VSL6"/>
<dbReference type="EMBL" id="GBXM01027550">
    <property type="protein sequence ID" value="JAH81027.1"/>
    <property type="molecule type" value="Transcribed_RNA"/>
</dbReference>
<organism evidence="1">
    <name type="scientific">Anguilla anguilla</name>
    <name type="common">European freshwater eel</name>
    <name type="synonym">Muraena anguilla</name>
    <dbReference type="NCBI Taxonomy" id="7936"/>
    <lineage>
        <taxon>Eukaryota</taxon>
        <taxon>Metazoa</taxon>
        <taxon>Chordata</taxon>
        <taxon>Craniata</taxon>
        <taxon>Vertebrata</taxon>
        <taxon>Euteleostomi</taxon>
        <taxon>Actinopterygii</taxon>
        <taxon>Neopterygii</taxon>
        <taxon>Teleostei</taxon>
        <taxon>Anguilliformes</taxon>
        <taxon>Anguillidae</taxon>
        <taxon>Anguilla</taxon>
    </lineage>
</organism>
<evidence type="ECO:0000313" key="1">
    <source>
        <dbReference type="EMBL" id="JAH81027.1"/>
    </source>
</evidence>